<evidence type="ECO:0000313" key="1">
    <source>
        <dbReference type="EMBL" id="MPN09518.1"/>
    </source>
</evidence>
<sequence length="151" mass="15160">MGAGGHVAAAGGVEVEHFFQGGDAAVMHVRRGDFHVAQAGGAEGAHVFGLLGQFVDAPVGFGEGAGAADVVEAGVVERRVAQAAVGVDGLVVEAEAAVAVKAFGLFAKEQVHAACLGGREFRLALQVLVVAAVARQQRALEGGDGLDHMLP</sequence>
<dbReference type="EMBL" id="VSSQ01055634">
    <property type="protein sequence ID" value="MPN09518.1"/>
    <property type="molecule type" value="Genomic_DNA"/>
</dbReference>
<organism evidence="1">
    <name type="scientific">bioreactor metagenome</name>
    <dbReference type="NCBI Taxonomy" id="1076179"/>
    <lineage>
        <taxon>unclassified sequences</taxon>
        <taxon>metagenomes</taxon>
        <taxon>ecological metagenomes</taxon>
    </lineage>
</organism>
<gene>
    <name evidence="1" type="ORF">SDC9_156809</name>
</gene>
<name>A0A645F584_9ZZZZ</name>
<proteinExistence type="predicted"/>
<protein>
    <submittedName>
        <fullName evidence="1">Uncharacterized protein</fullName>
    </submittedName>
</protein>
<comment type="caution">
    <text evidence="1">The sequence shown here is derived from an EMBL/GenBank/DDBJ whole genome shotgun (WGS) entry which is preliminary data.</text>
</comment>
<dbReference type="AlphaFoldDB" id="A0A645F584"/>
<accession>A0A645F584</accession>
<reference evidence="1" key="1">
    <citation type="submission" date="2019-08" db="EMBL/GenBank/DDBJ databases">
        <authorList>
            <person name="Kucharzyk K."/>
            <person name="Murdoch R.W."/>
            <person name="Higgins S."/>
            <person name="Loffler F."/>
        </authorList>
    </citation>
    <scope>NUCLEOTIDE SEQUENCE</scope>
</reference>